<organism evidence="2 3">
    <name type="scientific">Eruca vesicaria subsp. sativa</name>
    <name type="common">Garden rocket</name>
    <name type="synonym">Eruca sativa</name>
    <dbReference type="NCBI Taxonomy" id="29727"/>
    <lineage>
        <taxon>Eukaryota</taxon>
        <taxon>Viridiplantae</taxon>
        <taxon>Streptophyta</taxon>
        <taxon>Embryophyta</taxon>
        <taxon>Tracheophyta</taxon>
        <taxon>Spermatophyta</taxon>
        <taxon>Magnoliopsida</taxon>
        <taxon>eudicotyledons</taxon>
        <taxon>Gunneridae</taxon>
        <taxon>Pentapetalae</taxon>
        <taxon>rosids</taxon>
        <taxon>malvids</taxon>
        <taxon>Brassicales</taxon>
        <taxon>Brassicaceae</taxon>
        <taxon>Brassiceae</taxon>
        <taxon>Eruca</taxon>
    </lineage>
</organism>
<gene>
    <name evidence="2" type="ORF">ERUC_LOCUS15983</name>
</gene>
<dbReference type="EMBL" id="CAKOAT010149710">
    <property type="protein sequence ID" value="CAH8342943.1"/>
    <property type="molecule type" value="Genomic_DNA"/>
</dbReference>
<feature type="non-terminal residue" evidence="2">
    <location>
        <position position="165"/>
    </location>
</feature>
<feature type="compositionally biased region" description="Basic and acidic residues" evidence="1">
    <location>
        <begin position="14"/>
        <end position="24"/>
    </location>
</feature>
<name>A0ABC8K257_ERUVS</name>
<proteinExistence type="predicted"/>
<protein>
    <submittedName>
        <fullName evidence="2">Uncharacterized protein</fullName>
    </submittedName>
</protein>
<evidence type="ECO:0000313" key="3">
    <source>
        <dbReference type="Proteomes" id="UP001642260"/>
    </source>
</evidence>
<reference evidence="2 3" key="1">
    <citation type="submission" date="2022-03" db="EMBL/GenBank/DDBJ databases">
        <authorList>
            <person name="Macdonald S."/>
            <person name="Ahmed S."/>
            <person name="Newling K."/>
        </authorList>
    </citation>
    <scope>NUCLEOTIDE SEQUENCE [LARGE SCALE GENOMIC DNA]</scope>
</reference>
<evidence type="ECO:0000256" key="1">
    <source>
        <dbReference type="SAM" id="MobiDB-lite"/>
    </source>
</evidence>
<dbReference type="AlphaFoldDB" id="A0ABC8K257"/>
<accession>A0ABC8K257</accession>
<keyword evidence="3" id="KW-1185">Reference proteome</keyword>
<comment type="caution">
    <text evidence="2">The sequence shown here is derived from an EMBL/GenBank/DDBJ whole genome shotgun (WGS) entry which is preliminary data.</text>
</comment>
<feature type="region of interest" description="Disordered" evidence="1">
    <location>
        <begin position="1"/>
        <end position="165"/>
    </location>
</feature>
<sequence>MELYTRSADPTESAARRERMKLAEQEGEMEEAALLMIEASRTEREAPEPMVQDTPPTAERIPISQRLGPLNTEPTNEENIPLPAPPTKRKPGRPPVSQRIKAPTQKKKQNNETAAANQAEKKKLGRPPVRRVTQQSPKLIRGSISRKRKGQKEATPTCKRKLTTD</sequence>
<dbReference type="Proteomes" id="UP001642260">
    <property type="component" value="Unassembled WGS sequence"/>
</dbReference>
<evidence type="ECO:0000313" key="2">
    <source>
        <dbReference type="EMBL" id="CAH8342943.1"/>
    </source>
</evidence>